<feature type="compositionally biased region" description="Low complexity" evidence="5">
    <location>
        <begin position="409"/>
        <end position="437"/>
    </location>
</feature>
<organism evidence="8 9">
    <name type="scientific">Tieghemiomyces parasiticus</name>
    <dbReference type="NCBI Taxonomy" id="78921"/>
    <lineage>
        <taxon>Eukaryota</taxon>
        <taxon>Fungi</taxon>
        <taxon>Fungi incertae sedis</taxon>
        <taxon>Zoopagomycota</taxon>
        <taxon>Kickxellomycotina</taxon>
        <taxon>Dimargaritomycetes</taxon>
        <taxon>Dimargaritales</taxon>
        <taxon>Dimargaritaceae</taxon>
        <taxon>Tieghemiomyces</taxon>
    </lineage>
</organism>
<evidence type="ECO:0000256" key="4">
    <source>
        <dbReference type="PROSITE-ProRule" id="PRU00094"/>
    </source>
</evidence>
<reference evidence="8" key="1">
    <citation type="submission" date="2022-07" db="EMBL/GenBank/DDBJ databases">
        <title>Phylogenomic reconstructions and comparative analyses of Kickxellomycotina fungi.</title>
        <authorList>
            <person name="Reynolds N.K."/>
            <person name="Stajich J.E."/>
            <person name="Barry K."/>
            <person name="Grigoriev I.V."/>
            <person name="Crous P."/>
            <person name="Smith M.E."/>
        </authorList>
    </citation>
    <scope>NUCLEOTIDE SEQUENCE</scope>
    <source>
        <strain evidence="8">RSA 861</strain>
    </source>
</reference>
<accession>A0A9W7ZWG7</accession>
<dbReference type="CDD" id="cd00130">
    <property type="entry name" value="PAS"/>
    <property type="match status" value="1"/>
</dbReference>
<evidence type="ECO:0000313" key="8">
    <source>
        <dbReference type="EMBL" id="KAJ1918012.1"/>
    </source>
</evidence>
<dbReference type="Pfam" id="PF08447">
    <property type="entry name" value="PAS_3"/>
    <property type="match status" value="1"/>
</dbReference>
<dbReference type="AlphaFoldDB" id="A0A9W7ZWG7"/>
<dbReference type="PROSITE" id="PS00344">
    <property type="entry name" value="GATA_ZN_FINGER_1"/>
    <property type="match status" value="1"/>
</dbReference>
<evidence type="ECO:0000256" key="5">
    <source>
        <dbReference type="SAM" id="MobiDB-lite"/>
    </source>
</evidence>
<dbReference type="PANTHER" id="PTHR45658:SF18">
    <property type="entry name" value="PROTEIN GAT2"/>
    <property type="match status" value="1"/>
</dbReference>
<feature type="domain" description="PAS" evidence="6">
    <location>
        <begin position="102"/>
        <end position="172"/>
    </location>
</feature>
<feature type="compositionally biased region" description="Polar residues" evidence="5">
    <location>
        <begin position="498"/>
        <end position="507"/>
    </location>
</feature>
<keyword evidence="2 4" id="KW-0863">Zinc-finger</keyword>
<keyword evidence="1" id="KW-0479">Metal-binding</keyword>
<evidence type="ECO:0000313" key="9">
    <source>
        <dbReference type="Proteomes" id="UP001150569"/>
    </source>
</evidence>
<evidence type="ECO:0000256" key="1">
    <source>
        <dbReference type="ARBA" id="ARBA00022723"/>
    </source>
</evidence>
<dbReference type="InterPro" id="IPR000014">
    <property type="entry name" value="PAS"/>
</dbReference>
<dbReference type="Proteomes" id="UP001150569">
    <property type="component" value="Unassembled WGS sequence"/>
</dbReference>
<sequence>MDHPHNHGFPAGPNEGGGGQASSPFPIFNPRNPGALRQDTTGLRAMSASAQKVTAGLGLPTQYARNRPSGPSYQQSTSGGHTAAAASAISGSAVYQTEFTKRKNWHHRIVNEITDMVHVISPSGRIMFCSPSSVEVVGYTPEELIGRSITEFIHVDDIDTYIREFNMAIIQRDFRLFYRFRKKDDRFILLEVVGHPWFTTDQPGTPSSGHPSDLDMANTATGLNLNAAATAANHQQASQLAAAAGGGTNLAYGPGADCSGGNNPFFGNPTAGVSNSNLSMQSGSSGLSPGSGGSFGQVSAGSGLAGFPVAKCFFSIARPYPMKATSFMDNLLELKLENELLVRQYQQLGGDEDTLLKITGAMNDEFELNHLRNRLMTGKADYLGGLPDLLDLGATSLGDMSGCSAGGVTPAPASTTSGVSAGSSGPPTSTSSAMAAAARRKKRRTKTDALEHVCTDCGTVESPEWRKGPQGPKTLCNACGLRWAKKNKKVDPMEPGSNPGSAPTSATFGHFPSNDDM</sequence>
<feature type="domain" description="GATA-type" evidence="7">
    <location>
        <begin position="454"/>
        <end position="481"/>
    </location>
</feature>
<dbReference type="SUPFAM" id="SSF57716">
    <property type="entry name" value="Glucocorticoid receptor-like (DNA-binding domain)"/>
    <property type="match status" value="1"/>
</dbReference>
<dbReference type="InterPro" id="IPR013655">
    <property type="entry name" value="PAS_fold_3"/>
</dbReference>
<dbReference type="Gene3D" id="3.30.450.20">
    <property type="entry name" value="PAS domain"/>
    <property type="match status" value="1"/>
</dbReference>
<dbReference type="GO" id="GO:0043565">
    <property type="term" value="F:sequence-specific DNA binding"/>
    <property type="evidence" value="ECO:0007669"/>
    <property type="project" value="InterPro"/>
</dbReference>
<dbReference type="InterPro" id="IPR035965">
    <property type="entry name" value="PAS-like_dom_sf"/>
</dbReference>
<dbReference type="OrthoDB" id="2162994at2759"/>
<feature type="region of interest" description="Disordered" evidence="5">
    <location>
        <begin position="62"/>
        <end position="81"/>
    </location>
</feature>
<protein>
    <recommendedName>
        <fullName evidence="10">White collar 2 protein</fullName>
    </recommendedName>
</protein>
<dbReference type="GO" id="GO:0008270">
    <property type="term" value="F:zinc ion binding"/>
    <property type="evidence" value="ECO:0007669"/>
    <property type="project" value="UniProtKB-KW"/>
</dbReference>
<dbReference type="PROSITE" id="PS50114">
    <property type="entry name" value="GATA_ZN_FINGER_2"/>
    <property type="match status" value="1"/>
</dbReference>
<evidence type="ECO:0000259" key="7">
    <source>
        <dbReference type="PROSITE" id="PS50114"/>
    </source>
</evidence>
<dbReference type="NCBIfam" id="TIGR00229">
    <property type="entry name" value="sensory_box"/>
    <property type="match status" value="1"/>
</dbReference>
<dbReference type="SMART" id="SM00401">
    <property type="entry name" value="ZnF_GATA"/>
    <property type="match status" value="1"/>
</dbReference>
<evidence type="ECO:0000256" key="3">
    <source>
        <dbReference type="ARBA" id="ARBA00022833"/>
    </source>
</evidence>
<dbReference type="EMBL" id="JANBPT010000520">
    <property type="protein sequence ID" value="KAJ1918012.1"/>
    <property type="molecule type" value="Genomic_DNA"/>
</dbReference>
<dbReference type="SUPFAM" id="SSF55785">
    <property type="entry name" value="PYP-like sensor domain (PAS domain)"/>
    <property type="match status" value="1"/>
</dbReference>
<dbReference type="PANTHER" id="PTHR45658">
    <property type="entry name" value="GATA TRANSCRIPTION FACTOR"/>
    <property type="match status" value="1"/>
</dbReference>
<evidence type="ECO:0000256" key="2">
    <source>
        <dbReference type="ARBA" id="ARBA00022771"/>
    </source>
</evidence>
<dbReference type="GO" id="GO:0006355">
    <property type="term" value="P:regulation of DNA-templated transcription"/>
    <property type="evidence" value="ECO:0007669"/>
    <property type="project" value="InterPro"/>
</dbReference>
<dbReference type="PROSITE" id="PS50112">
    <property type="entry name" value="PAS"/>
    <property type="match status" value="1"/>
</dbReference>
<feature type="region of interest" description="Disordered" evidence="5">
    <location>
        <begin position="487"/>
        <end position="517"/>
    </location>
</feature>
<dbReference type="CDD" id="cd00202">
    <property type="entry name" value="ZnF_GATA"/>
    <property type="match status" value="1"/>
</dbReference>
<dbReference type="InterPro" id="IPR013088">
    <property type="entry name" value="Znf_NHR/GATA"/>
</dbReference>
<name>A0A9W7ZWG7_9FUNG</name>
<feature type="region of interest" description="Disordered" evidence="5">
    <location>
        <begin position="407"/>
        <end position="447"/>
    </location>
</feature>
<gene>
    <name evidence="8" type="ORF">IWQ60_007614</name>
</gene>
<evidence type="ECO:0008006" key="10">
    <source>
        <dbReference type="Google" id="ProtNLM"/>
    </source>
</evidence>
<dbReference type="SMART" id="SM00091">
    <property type="entry name" value="PAS"/>
    <property type="match status" value="1"/>
</dbReference>
<proteinExistence type="predicted"/>
<evidence type="ECO:0000259" key="6">
    <source>
        <dbReference type="PROSITE" id="PS50112"/>
    </source>
</evidence>
<comment type="caution">
    <text evidence="8">The sequence shown here is derived from an EMBL/GenBank/DDBJ whole genome shotgun (WGS) entry which is preliminary data.</text>
</comment>
<keyword evidence="9" id="KW-1185">Reference proteome</keyword>
<dbReference type="Gene3D" id="3.30.50.10">
    <property type="entry name" value="Erythroid Transcription Factor GATA-1, subunit A"/>
    <property type="match status" value="1"/>
</dbReference>
<dbReference type="Pfam" id="PF00320">
    <property type="entry name" value="GATA"/>
    <property type="match status" value="1"/>
</dbReference>
<dbReference type="InterPro" id="IPR051140">
    <property type="entry name" value="GATA_TF"/>
</dbReference>
<dbReference type="InterPro" id="IPR000679">
    <property type="entry name" value="Znf_GATA"/>
</dbReference>
<feature type="region of interest" description="Disordered" evidence="5">
    <location>
        <begin position="1"/>
        <end position="38"/>
    </location>
</feature>
<keyword evidence="3" id="KW-0862">Zinc</keyword>